<dbReference type="Proteomes" id="UP000813824">
    <property type="component" value="Unassembled WGS sequence"/>
</dbReference>
<protein>
    <submittedName>
        <fullName evidence="2">Uncharacterized protein</fullName>
    </submittedName>
</protein>
<name>A0A8K0XLD8_9AGAR</name>
<dbReference type="PANTHER" id="PTHR40465">
    <property type="entry name" value="CHROMOSOME 1, WHOLE GENOME SHOTGUN SEQUENCE"/>
    <property type="match status" value="1"/>
</dbReference>
<sequence>LLGSLFDWGLFGVLTVQVFATYPTLQLDLYYIAFPLDDYRLKATVFLVYVLAIIQLVFVTHDAFRLFATGWGDVAELSNLGFAWLSIPILDALVGLASELFYAWRLYQLSRSRYICGVVVVVRIPIRLTDFSDYLTIWAKAGCYGRGIRPVYWRGV</sequence>
<evidence type="ECO:0000256" key="1">
    <source>
        <dbReference type="SAM" id="Phobius"/>
    </source>
</evidence>
<gene>
    <name evidence="2" type="ORF">BXZ70DRAFT_899318</name>
</gene>
<comment type="caution">
    <text evidence="2">The sequence shown here is derived from an EMBL/GenBank/DDBJ whole genome shotgun (WGS) entry which is preliminary data.</text>
</comment>
<feature type="transmembrane region" description="Helical" evidence="1">
    <location>
        <begin position="81"/>
        <end position="104"/>
    </location>
</feature>
<feature type="transmembrane region" description="Helical" evidence="1">
    <location>
        <begin position="43"/>
        <end position="61"/>
    </location>
</feature>
<dbReference type="AlphaFoldDB" id="A0A8K0XLD8"/>
<feature type="transmembrane region" description="Helical" evidence="1">
    <location>
        <begin position="6"/>
        <end position="31"/>
    </location>
</feature>
<feature type="non-terminal residue" evidence="2">
    <location>
        <position position="156"/>
    </location>
</feature>
<keyword evidence="3" id="KW-1185">Reference proteome</keyword>
<keyword evidence="1" id="KW-0472">Membrane</keyword>
<dbReference type="OrthoDB" id="3053835at2759"/>
<reference evidence="2" key="1">
    <citation type="journal article" date="2021" name="New Phytol.">
        <title>Evolutionary innovations through gain and loss of genes in the ectomycorrhizal Boletales.</title>
        <authorList>
            <person name="Wu G."/>
            <person name="Miyauchi S."/>
            <person name="Morin E."/>
            <person name="Kuo A."/>
            <person name="Drula E."/>
            <person name="Varga T."/>
            <person name="Kohler A."/>
            <person name="Feng B."/>
            <person name="Cao Y."/>
            <person name="Lipzen A."/>
            <person name="Daum C."/>
            <person name="Hundley H."/>
            <person name="Pangilinan J."/>
            <person name="Johnson J."/>
            <person name="Barry K."/>
            <person name="LaButti K."/>
            <person name="Ng V."/>
            <person name="Ahrendt S."/>
            <person name="Min B."/>
            <person name="Choi I.G."/>
            <person name="Park H."/>
            <person name="Plett J.M."/>
            <person name="Magnuson J."/>
            <person name="Spatafora J.W."/>
            <person name="Nagy L.G."/>
            <person name="Henrissat B."/>
            <person name="Grigoriev I.V."/>
            <person name="Yang Z.L."/>
            <person name="Xu J."/>
            <person name="Martin F.M."/>
        </authorList>
    </citation>
    <scope>NUCLEOTIDE SEQUENCE</scope>
    <source>
        <strain evidence="2">KKN 215</strain>
    </source>
</reference>
<dbReference type="PANTHER" id="PTHR40465:SF1">
    <property type="entry name" value="DUF6534 DOMAIN-CONTAINING PROTEIN"/>
    <property type="match status" value="1"/>
</dbReference>
<evidence type="ECO:0000313" key="3">
    <source>
        <dbReference type="Proteomes" id="UP000813824"/>
    </source>
</evidence>
<evidence type="ECO:0000313" key="2">
    <source>
        <dbReference type="EMBL" id="KAH8088932.1"/>
    </source>
</evidence>
<accession>A0A8K0XLD8</accession>
<keyword evidence="1" id="KW-1133">Transmembrane helix</keyword>
<keyword evidence="1" id="KW-0812">Transmembrane</keyword>
<organism evidence="2 3">
    <name type="scientific">Cristinia sonorae</name>
    <dbReference type="NCBI Taxonomy" id="1940300"/>
    <lineage>
        <taxon>Eukaryota</taxon>
        <taxon>Fungi</taxon>
        <taxon>Dikarya</taxon>
        <taxon>Basidiomycota</taxon>
        <taxon>Agaricomycotina</taxon>
        <taxon>Agaricomycetes</taxon>
        <taxon>Agaricomycetidae</taxon>
        <taxon>Agaricales</taxon>
        <taxon>Pleurotineae</taxon>
        <taxon>Stephanosporaceae</taxon>
        <taxon>Cristinia</taxon>
    </lineage>
</organism>
<proteinExistence type="predicted"/>
<dbReference type="EMBL" id="JAEVFJ010000039">
    <property type="protein sequence ID" value="KAH8088932.1"/>
    <property type="molecule type" value="Genomic_DNA"/>
</dbReference>